<evidence type="ECO:0000256" key="1">
    <source>
        <dbReference type="ARBA" id="ARBA00009183"/>
    </source>
</evidence>
<evidence type="ECO:0000256" key="2">
    <source>
        <dbReference type="ARBA" id="ARBA00022630"/>
    </source>
</evidence>
<dbReference type="Proteomes" id="UP000775547">
    <property type="component" value="Unassembled WGS sequence"/>
</dbReference>
<dbReference type="InterPro" id="IPR020946">
    <property type="entry name" value="Flavin_mOase-like"/>
</dbReference>
<name>A0A9P7GH09_9AGAR</name>
<evidence type="ECO:0000256" key="4">
    <source>
        <dbReference type="ARBA" id="ARBA00023002"/>
    </source>
</evidence>
<keyword evidence="7" id="KW-1185">Reference proteome</keyword>
<dbReference type="PANTHER" id="PTHR23023">
    <property type="entry name" value="DIMETHYLANILINE MONOOXYGENASE"/>
    <property type="match status" value="1"/>
</dbReference>
<dbReference type="InterPro" id="IPR036188">
    <property type="entry name" value="FAD/NAD-bd_sf"/>
</dbReference>
<dbReference type="SUPFAM" id="SSF51905">
    <property type="entry name" value="FAD/NAD(P)-binding domain"/>
    <property type="match status" value="1"/>
</dbReference>
<evidence type="ECO:0008006" key="8">
    <source>
        <dbReference type="Google" id="ProtNLM"/>
    </source>
</evidence>
<organism evidence="6 7">
    <name type="scientific">Asterophora parasitica</name>
    <dbReference type="NCBI Taxonomy" id="117018"/>
    <lineage>
        <taxon>Eukaryota</taxon>
        <taxon>Fungi</taxon>
        <taxon>Dikarya</taxon>
        <taxon>Basidiomycota</taxon>
        <taxon>Agaricomycotina</taxon>
        <taxon>Agaricomycetes</taxon>
        <taxon>Agaricomycetidae</taxon>
        <taxon>Agaricales</taxon>
        <taxon>Tricholomatineae</taxon>
        <taxon>Lyophyllaceae</taxon>
        <taxon>Asterophora</taxon>
    </lineage>
</organism>
<dbReference type="EMBL" id="JABCKV010000012">
    <property type="protein sequence ID" value="KAG5647170.1"/>
    <property type="molecule type" value="Genomic_DNA"/>
</dbReference>
<dbReference type="Gene3D" id="3.50.50.60">
    <property type="entry name" value="FAD/NAD(P)-binding domain"/>
    <property type="match status" value="1"/>
</dbReference>
<evidence type="ECO:0000313" key="7">
    <source>
        <dbReference type="Proteomes" id="UP000775547"/>
    </source>
</evidence>
<dbReference type="GO" id="GO:0004499">
    <property type="term" value="F:N,N-dimethylaniline monooxygenase activity"/>
    <property type="evidence" value="ECO:0007669"/>
    <property type="project" value="InterPro"/>
</dbReference>
<evidence type="ECO:0000256" key="5">
    <source>
        <dbReference type="SAM" id="MobiDB-lite"/>
    </source>
</evidence>
<reference evidence="6" key="2">
    <citation type="submission" date="2021-10" db="EMBL/GenBank/DDBJ databases">
        <title>Phylogenomics reveals ancestral predisposition of the termite-cultivated fungus Termitomyces towards a domesticated lifestyle.</title>
        <authorList>
            <person name="Auxier B."/>
            <person name="Grum-Grzhimaylo A."/>
            <person name="Cardenas M.E."/>
            <person name="Lodge J.D."/>
            <person name="Laessoe T."/>
            <person name="Pedersen O."/>
            <person name="Smith M.E."/>
            <person name="Kuyper T.W."/>
            <person name="Franco-Molano E.A."/>
            <person name="Baroni T.J."/>
            <person name="Aanen D.K."/>
        </authorList>
    </citation>
    <scope>NUCLEOTIDE SEQUENCE</scope>
    <source>
        <strain evidence="6">AP01</strain>
        <tissue evidence="6">Mycelium</tissue>
    </source>
</reference>
<protein>
    <recommendedName>
        <fullName evidence="8">FAD/NAD(P)-binding domain-containing protein</fullName>
    </recommendedName>
</protein>
<comment type="similarity">
    <text evidence="1">Belongs to the FMO family.</text>
</comment>
<dbReference type="GO" id="GO:0050660">
    <property type="term" value="F:flavin adenine dinucleotide binding"/>
    <property type="evidence" value="ECO:0007669"/>
    <property type="project" value="InterPro"/>
</dbReference>
<dbReference type="AlphaFoldDB" id="A0A9P7GH09"/>
<dbReference type="OrthoDB" id="2915840at2759"/>
<reference evidence="6" key="1">
    <citation type="submission" date="2020-07" db="EMBL/GenBank/DDBJ databases">
        <authorList>
            <person name="Nieuwenhuis M."/>
            <person name="Van De Peppel L.J.J."/>
        </authorList>
    </citation>
    <scope>NUCLEOTIDE SEQUENCE</scope>
    <source>
        <strain evidence="6">AP01</strain>
        <tissue evidence="6">Mycelium</tissue>
    </source>
</reference>
<keyword evidence="2" id="KW-0285">Flavoprotein</keyword>
<dbReference type="InterPro" id="IPR050346">
    <property type="entry name" value="FMO-like"/>
</dbReference>
<dbReference type="GO" id="GO:0050661">
    <property type="term" value="F:NADP binding"/>
    <property type="evidence" value="ECO:0007669"/>
    <property type="project" value="InterPro"/>
</dbReference>
<comment type="caution">
    <text evidence="6">The sequence shown here is derived from an EMBL/GenBank/DDBJ whole genome shotgun (WGS) entry which is preliminary data.</text>
</comment>
<accession>A0A9P7GH09</accession>
<feature type="region of interest" description="Disordered" evidence="5">
    <location>
        <begin position="189"/>
        <end position="214"/>
    </location>
</feature>
<gene>
    <name evidence="6" type="ORF">DXG03_001125</name>
</gene>
<evidence type="ECO:0000313" key="6">
    <source>
        <dbReference type="EMBL" id="KAG5647170.1"/>
    </source>
</evidence>
<dbReference type="PRINTS" id="PR00419">
    <property type="entry name" value="ADXRDTASE"/>
</dbReference>
<evidence type="ECO:0000256" key="3">
    <source>
        <dbReference type="ARBA" id="ARBA00022827"/>
    </source>
</evidence>
<keyword evidence="4" id="KW-0560">Oxidoreductase</keyword>
<proteinExistence type="inferred from homology"/>
<sequence>MSTSSASNAGTVGIIGAGAAGLVTAQILLKDGFDVRIITRDKSVGGVWARERVYPGLIINNVHGEFRFSSLPMAPPLKAEESGGRLTGEDMCAYMENFASTFLEGKLSLETEVLGIRRSPSGSWAVTVENRQSGAREVLEFSRIVLCTGGCSSPNIPEYISPAQAERARFRGPVLHSTNFRDHLDSVLEKKESEAGESADSSVVIAGGGKSAQE</sequence>
<keyword evidence="3" id="KW-0274">FAD</keyword>
<dbReference type="Pfam" id="PF00743">
    <property type="entry name" value="FMO-like"/>
    <property type="match status" value="1"/>
</dbReference>